<reference evidence="1 2" key="1">
    <citation type="journal article" date="2015" name="Genome Announc.">
        <title>Draft genome sequence of a Halorubrum H3 strain isolated from the burlinskoye salt lake (Altai Krai, Russia).</title>
        <authorList>
            <person name="Rozanov A.S."/>
            <person name="Bryanskaya A.V."/>
            <person name="Malup T.K."/>
            <person name="Kotenko A.V."/>
            <person name="Peltek S.E."/>
        </authorList>
    </citation>
    <scope>NUCLEOTIDE SEQUENCE [LARGE SCALE GENOMIC DNA]</scope>
    <source>
        <strain evidence="1 2">H3</strain>
    </source>
</reference>
<dbReference type="InterPro" id="IPR012347">
    <property type="entry name" value="Ferritin-like"/>
</dbReference>
<dbReference type="SUPFAM" id="SSF47240">
    <property type="entry name" value="Ferritin-like"/>
    <property type="match status" value="1"/>
</dbReference>
<dbReference type="CDD" id="cd00657">
    <property type="entry name" value="Ferritin_like"/>
    <property type="match status" value="1"/>
</dbReference>
<dbReference type="InterPro" id="IPR009078">
    <property type="entry name" value="Ferritin-like_SF"/>
</dbReference>
<protein>
    <recommendedName>
        <fullName evidence="3">Tat (Twin-arginine translocation) pathway signal sequence containing protein</fullName>
    </recommendedName>
</protein>
<dbReference type="RefSeq" id="WP_050025830.1">
    <property type="nucleotide sequence ID" value="NZ_JNFH02000055.1"/>
</dbReference>
<organism evidence="1 2">
    <name type="scientific">Halorubrum saccharovorum</name>
    <dbReference type="NCBI Taxonomy" id="2248"/>
    <lineage>
        <taxon>Archaea</taxon>
        <taxon>Methanobacteriati</taxon>
        <taxon>Methanobacteriota</taxon>
        <taxon>Stenosarchaea group</taxon>
        <taxon>Halobacteria</taxon>
        <taxon>Halobacteriales</taxon>
        <taxon>Haloferacaceae</taxon>
        <taxon>Halorubrum</taxon>
    </lineage>
</organism>
<dbReference type="Pfam" id="PF13668">
    <property type="entry name" value="Ferritin_2"/>
    <property type="match status" value="1"/>
</dbReference>
<sequence length="251" mass="26687">MTGINDPEAYAERIAESVKEQAEESGGSRRNFLGRSVLAGGALLALGSGTGLASEHEDDELEADFDDVAGTDIDVLNYALTLENLENAFYREGRDMFSVDDFAREMYDKNLDGLSSETAEEVQMTYDRVEVIGEHEATHVEVLGEAITLLGGEPNPEASYDFGVDTVDGFLATAQVFENTGVAAYAGAAPFIESPDLLGAALSIHSVEARHAAFLNDVNGESLFPDAFDSALSQEAVLDAVGPFTESDGGE</sequence>
<dbReference type="OrthoDB" id="201781at2157"/>
<dbReference type="Proteomes" id="UP000053331">
    <property type="component" value="Unassembled WGS sequence"/>
</dbReference>
<proteinExistence type="predicted"/>
<evidence type="ECO:0000313" key="2">
    <source>
        <dbReference type="Proteomes" id="UP000053331"/>
    </source>
</evidence>
<dbReference type="AlphaFoldDB" id="A0A0F8AUT2"/>
<comment type="caution">
    <text evidence="1">The sequence shown here is derived from an EMBL/GenBank/DDBJ whole genome shotgun (WGS) entry which is preliminary data.</text>
</comment>
<dbReference type="EMBL" id="JNFH02000055">
    <property type="protein sequence ID" value="KKF39401.1"/>
    <property type="molecule type" value="Genomic_DNA"/>
</dbReference>
<evidence type="ECO:0000313" key="1">
    <source>
        <dbReference type="EMBL" id="KKF39401.1"/>
    </source>
</evidence>
<name>A0A0F8AUT2_9EURY</name>
<dbReference type="InterPro" id="IPR006311">
    <property type="entry name" value="TAT_signal"/>
</dbReference>
<accession>A0A0F8AUT2</accession>
<gene>
    <name evidence="1" type="ORF">FK85_28815</name>
</gene>
<dbReference type="Gene3D" id="1.20.1260.10">
    <property type="match status" value="1"/>
</dbReference>
<evidence type="ECO:0008006" key="3">
    <source>
        <dbReference type="Google" id="ProtNLM"/>
    </source>
</evidence>
<keyword evidence="2" id="KW-1185">Reference proteome</keyword>
<dbReference type="PROSITE" id="PS51318">
    <property type="entry name" value="TAT"/>
    <property type="match status" value="1"/>
</dbReference>